<protein>
    <submittedName>
        <fullName evidence="1">Uncharacterized protein</fullName>
    </submittedName>
</protein>
<accession>A0A8H1L4J6</accession>
<proteinExistence type="predicted"/>
<dbReference type="RefSeq" id="WP_016473452.1">
    <property type="nucleotide sequence ID" value="NZ_BBQG01000012.1"/>
</dbReference>
<dbReference type="GeneID" id="75181949"/>
<evidence type="ECO:0000313" key="2">
    <source>
        <dbReference type="Proteomes" id="UP000298111"/>
    </source>
</evidence>
<gene>
    <name evidence="1" type="ORF">D8771_33390</name>
</gene>
<dbReference type="AlphaFoldDB" id="A0A8H1L4J6"/>
<reference evidence="1 2" key="1">
    <citation type="submission" date="2018-10" db="EMBL/GenBank/DDBJ databases">
        <title>Isolation of pseudouridimycin from Streptomyces albus DSM 40763.</title>
        <authorList>
            <person name="Rosenqvist P."/>
            <person name="Metsae-Ketelae M."/>
            <person name="Virta P."/>
        </authorList>
    </citation>
    <scope>NUCLEOTIDE SEQUENCE [LARGE SCALE GENOMIC DNA]</scope>
    <source>
        <strain evidence="1 2">DSM 40763</strain>
    </source>
</reference>
<dbReference type="EMBL" id="RCIY01000114">
    <property type="protein sequence ID" value="TGG75868.1"/>
    <property type="molecule type" value="Genomic_DNA"/>
</dbReference>
<dbReference type="Proteomes" id="UP000298111">
    <property type="component" value="Unassembled WGS sequence"/>
</dbReference>
<evidence type="ECO:0000313" key="1">
    <source>
        <dbReference type="EMBL" id="TGG75868.1"/>
    </source>
</evidence>
<sequence>MGVVLSLLAADWGWLSRFPPGERVARLRADETGLWGADAPGLPEGGWTWPRGRHEGRFAVFEFRGVREESGPMGPE</sequence>
<comment type="caution">
    <text evidence="1">The sequence shown here is derived from an EMBL/GenBank/DDBJ whole genome shotgun (WGS) entry which is preliminary data.</text>
</comment>
<organism evidence="1 2">
    <name type="scientific">Streptomyces albus</name>
    <dbReference type="NCBI Taxonomy" id="1888"/>
    <lineage>
        <taxon>Bacteria</taxon>
        <taxon>Bacillati</taxon>
        <taxon>Actinomycetota</taxon>
        <taxon>Actinomycetes</taxon>
        <taxon>Kitasatosporales</taxon>
        <taxon>Streptomycetaceae</taxon>
        <taxon>Streptomyces</taxon>
    </lineage>
</organism>
<name>A0A8H1L4J6_9ACTN</name>